<dbReference type="RefSeq" id="WP_200341426.1">
    <property type="nucleotide sequence ID" value="NZ_NRRL01000038.1"/>
</dbReference>
<accession>A0ABS1DH96</accession>
<evidence type="ECO:0000313" key="2">
    <source>
        <dbReference type="Proteomes" id="UP001296873"/>
    </source>
</evidence>
<dbReference type="EMBL" id="NRRL01000038">
    <property type="protein sequence ID" value="MBK1669098.1"/>
    <property type="molecule type" value="Genomic_DNA"/>
</dbReference>
<proteinExistence type="predicted"/>
<dbReference type="Proteomes" id="UP001296873">
    <property type="component" value="Unassembled WGS sequence"/>
</dbReference>
<evidence type="ECO:0000313" key="1">
    <source>
        <dbReference type="EMBL" id="MBK1669098.1"/>
    </source>
</evidence>
<keyword evidence="2" id="KW-1185">Reference proteome</keyword>
<name>A0ABS1DH96_9PROT</name>
<gene>
    <name evidence="1" type="ORF">CKO28_13750</name>
</gene>
<organism evidence="1 2">
    <name type="scientific">Rhodovibrio sodomensis</name>
    <dbReference type="NCBI Taxonomy" id="1088"/>
    <lineage>
        <taxon>Bacteria</taxon>
        <taxon>Pseudomonadati</taxon>
        <taxon>Pseudomonadota</taxon>
        <taxon>Alphaproteobacteria</taxon>
        <taxon>Rhodospirillales</taxon>
        <taxon>Rhodovibrionaceae</taxon>
        <taxon>Rhodovibrio</taxon>
    </lineage>
</organism>
<comment type="caution">
    <text evidence="1">The sequence shown here is derived from an EMBL/GenBank/DDBJ whole genome shotgun (WGS) entry which is preliminary data.</text>
</comment>
<reference evidence="1 2" key="1">
    <citation type="journal article" date="2020" name="Microorganisms">
        <title>Osmotic Adaptation and Compatible Solute Biosynthesis of Phototrophic Bacteria as Revealed from Genome Analyses.</title>
        <authorList>
            <person name="Imhoff J.F."/>
            <person name="Rahn T."/>
            <person name="Kunzel S."/>
            <person name="Keller A."/>
            <person name="Neulinger S.C."/>
        </authorList>
    </citation>
    <scope>NUCLEOTIDE SEQUENCE [LARGE SCALE GENOMIC DNA]</scope>
    <source>
        <strain evidence="1 2">DSM 9895</strain>
    </source>
</reference>
<sequence length="75" mass="7688">MATVVTKEALAGLLAGRPDILSMFRDHAQEPLMTGILSAQPATFEVAPQINPEDHVGAGLYCGPNGPMSAPAATA</sequence>
<protein>
    <submittedName>
        <fullName evidence="1">Uncharacterized protein</fullName>
    </submittedName>
</protein>